<dbReference type="GO" id="GO:0003964">
    <property type="term" value="F:RNA-directed DNA polymerase activity"/>
    <property type="evidence" value="ECO:0007669"/>
    <property type="project" value="UniProtKB-KW"/>
</dbReference>
<dbReference type="Gene3D" id="3.30.70.270">
    <property type="match status" value="1"/>
</dbReference>
<keyword evidence="2" id="KW-0548">Nucleotidyltransferase</keyword>
<evidence type="ECO:0000256" key="2">
    <source>
        <dbReference type="ARBA" id="ARBA00022695"/>
    </source>
</evidence>
<dbReference type="InterPro" id="IPR041588">
    <property type="entry name" value="Integrase_H2C2"/>
</dbReference>
<proteinExistence type="predicted"/>
<evidence type="ECO:0000256" key="3">
    <source>
        <dbReference type="ARBA" id="ARBA00022722"/>
    </source>
</evidence>
<dbReference type="PANTHER" id="PTHR37984">
    <property type="entry name" value="PROTEIN CBG26694"/>
    <property type="match status" value="1"/>
</dbReference>
<keyword evidence="9" id="KW-1185">Reference proteome</keyword>
<dbReference type="FunFam" id="3.10.20.370:FF:000001">
    <property type="entry name" value="Retrovirus-related Pol polyprotein from transposon 17.6-like protein"/>
    <property type="match status" value="1"/>
</dbReference>
<evidence type="ECO:0000313" key="8">
    <source>
        <dbReference type="EMBL" id="OMJ20618.1"/>
    </source>
</evidence>
<dbReference type="Pfam" id="PF17921">
    <property type="entry name" value="Integrase_H2C2"/>
    <property type="match status" value="1"/>
</dbReference>
<sequence>MIEHSIDTGEEKPIYNSTYREKQTQPLNKLLTKNTKWNWDEDCIRAAEKLKDDLSKSPVLSHPDWNKEFILTTDASISGLGAILSQKHGNKEKPIAYGSRSLSSFEKNYSISNLEGLGVVWGIKLFKNYLWGNKFTVVTDQSALVHLFKTKELSGRLARWSNQLRDYSFDIIHRPGRYNPADYLSRNVPEKRELKGLHSTEKKEPEIEIFSLELNNYFDIYKFLENFTYPKDLEEPKKKKLRNKSKMYILINGELYRKSKNLGNRKVLHDQNAEEKIQEILNENHNGVANTWERVKSAYYGKGLYNLVKKIVNSCDTCQRYYGSSIKRNEMVPIIALNPFDIVVQYFGVPKQLITDRGSNFLSDAAIEFYEFLEIDHTPTTTYRPQANSQAKRLNQNLKNTHSKLCSDDKENWDQYIWKALLSVRTMKNRSTGFSPDMLLYGNRLNLPSVWDDQVSEPISETPEADRAKYIEVK</sequence>
<dbReference type="Gene3D" id="3.30.420.10">
    <property type="entry name" value="Ribonuclease H-like superfamily/Ribonuclease H"/>
    <property type="match status" value="1"/>
</dbReference>
<dbReference type="InterPro" id="IPR043128">
    <property type="entry name" value="Rev_trsase/Diguanyl_cyclase"/>
</dbReference>
<reference evidence="8 9" key="1">
    <citation type="submission" date="2017-01" db="EMBL/GenBank/DDBJ databases">
        <authorList>
            <person name="Mah S.A."/>
            <person name="Swanson W.J."/>
            <person name="Moy G.W."/>
            <person name="Vacquier V.D."/>
        </authorList>
    </citation>
    <scope>NUCLEOTIDE SEQUENCE [LARGE SCALE GENOMIC DNA]</scope>
    <source>
        <strain evidence="8 9">GSMNP</strain>
    </source>
</reference>
<dbReference type="InterPro" id="IPR050951">
    <property type="entry name" value="Retrovirus_Pol_polyprotein"/>
</dbReference>
<dbReference type="InterPro" id="IPR041373">
    <property type="entry name" value="RT_RNaseH"/>
</dbReference>
<evidence type="ECO:0000256" key="5">
    <source>
        <dbReference type="ARBA" id="ARBA00022801"/>
    </source>
</evidence>
<dbReference type="SUPFAM" id="SSF56672">
    <property type="entry name" value="DNA/RNA polymerases"/>
    <property type="match status" value="1"/>
</dbReference>
<evidence type="ECO:0000313" key="9">
    <source>
        <dbReference type="Proteomes" id="UP000187283"/>
    </source>
</evidence>
<dbReference type="Proteomes" id="UP000187283">
    <property type="component" value="Unassembled WGS sequence"/>
</dbReference>
<dbReference type="STRING" id="133412.A0A1R1Y139"/>
<dbReference type="OrthoDB" id="5593162at2759"/>
<dbReference type="GO" id="GO:0016787">
    <property type="term" value="F:hydrolase activity"/>
    <property type="evidence" value="ECO:0007669"/>
    <property type="project" value="UniProtKB-KW"/>
</dbReference>
<keyword evidence="4" id="KW-0255">Endonuclease</keyword>
<comment type="caution">
    <text evidence="8">The sequence shown here is derived from an EMBL/GenBank/DDBJ whole genome shotgun (WGS) entry which is preliminary data.</text>
</comment>
<protein>
    <submittedName>
        <fullName evidence="8">Retrovirus-related Pol polyprotein from transposon</fullName>
    </submittedName>
</protein>
<accession>A0A1R1Y139</accession>
<dbReference type="EMBL" id="LSSN01001192">
    <property type="protein sequence ID" value="OMJ20618.1"/>
    <property type="molecule type" value="Genomic_DNA"/>
</dbReference>
<keyword evidence="5" id="KW-0378">Hydrolase</keyword>
<keyword evidence="1" id="KW-0808">Transferase</keyword>
<dbReference type="GO" id="GO:0003676">
    <property type="term" value="F:nucleic acid binding"/>
    <property type="evidence" value="ECO:0007669"/>
    <property type="project" value="InterPro"/>
</dbReference>
<dbReference type="Gene3D" id="1.10.340.70">
    <property type="match status" value="1"/>
</dbReference>
<keyword evidence="6" id="KW-0695">RNA-directed DNA polymerase</keyword>
<dbReference type="PROSITE" id="PS50994">
    <property type="entry name" value="INTEGRASE"/>
    <property type="match status" value="1"/>
</dbReference>
<evidence type="ECO:0000256" key="1">
    <source>
        <dbReference type="ARBA" id="ARBA00022679"/>
    </source>
</evidence>
<dbReference type="AlphaFoldDB" id="A0A1R1Y139"/>
<organism evidence="8 9">
    <name type="scientific">Smittium culicis</name>
    <dbReference type="NCBI Taxonomy" id="133412"/>
    <lineage>
        <taxon>Eukaryota</taxon>
        <taxon>Fungi</taxon>
        <taxon>Fungi incertae sedis</taxon>
        <taxon>Zoopagomycota</taxon>
        <taxon>Kickxellomycotina</taxon>
        <taxon>Harpellomycetes</taxon>
        <taxon>Harpellales</taxon>
        <taxon>Legeriomycetaceae</taxon>
        <taxon>Smittium</taxon>
    </lineage>
</organism>
<dbReference type="PANTHER" id="PTHR37984:SF5">
    <property type="entry name" value="PROTEIN NYNRIN-LIKE"/>
    <property type="match status" value="1"/>
</dbReference>
<dbReference type="InterPro" id="IPR036397">
    <property type="entry name" value="RNaseH_sf"/>
</dbReference>
<dbReference type="GO" id="GO:0015074">
    <property type="term" value="P:DNA integration"/>
    <property type="evidence" value="ECO:0007669"/>
    <property type="project" value="InterPro"/>
</dbReference>
<dbReference type="CDD" id="cd09274">
    <property type="entry name" value="RNase_HI_RT_Ty3"/>
    <property type="match status" value="1"/>
</dbReference>
<dbReference type="GO" id="GO:0004519">
    <property type="term" value="F:endonuclease activity"/>
    <property type="evidence" value="ECO:0007669"/>
    <property type="project" value="UniProtKB-KW"/>
</dbReference>
<gene>
    <name evidence="8" type="ORF">AYI70_g3996</name>
</gene>
<evidence type="ECO:0000256" key="4">
    <source>
        <dbReference type="ARBA" id="ARBA00022759"/>
    </source>
</evidence>
<dbReference type="SUPFAM" id="SSF53098">
    <property type="entry name" value="Ribonuclease H-like"/>
    <property type="match status" value="1"/>
</dbReference>
<feature type="domain" description="Integrase catalytic" evidence="7">
    <location>
        <begin position="281"/>
        <end position="444"/>
    </location>
</feature>
<evidence type="ECO:0000256" key="6">
    <source>
        <dbReference type="ARBA" id="ARBA00022918"/>
    </source>
</evidence>
<dbReference type="Gene3D" id="3.10.20.370">
    <property type="match status" value="1"/>
</dbReference>
<keyword evidence="3" id="KW-0540">Nuclease</keyword>
<dbReference type="InterPro" id="IPR043502">
    <property type="entry name" value="DNA/RNA_pol_sf"/>
</dbReference>
<dbReference type="InterPro" id="IPR001584">
    <property type="entry name" value="Integrase_cat-core"/>
</dbReference>
<name>A0A1R1Y139_9FUNG</name>
<dbReference type="GO" id="GO:0005634">
    <property type="term" value="C:nucleus"/>
    <property type="evidence" value="ECO:0007669"/>
    <property type="project" value="UniProtKB-ARBA"/>
</dbReference>
<dbReference type="InterPro" id="IPR012337">
    <property type="entry name" value="RNaseH-like_sf"/>
</dbReference>
<evidence type="ECO:0000259" key="7">
    <source>
        <dbReference type="PROSITE" id="PS50994"/>
    </source>
</evidence>
<dbReference type="Pfam" id="PF17917">
    <property type="entry name" value="RT_RNaseH"/>
    <property type="match status" value="1"/>
</dbReference>